<dbReference type="Proteomes" id="UP000077755">
    <property type="component" value="Chromosome 6"/>
</dbReference>
<evidence type="ECO:0000256" key="3">
    <source>
        <dbReference type="ARBA" id="ARBA00022679"/>
    </source>
</evidence>
<comment type="similarity">
    <text evidence="2">Belongs to the UDP-glycosyltransferase family.</text>
</comment>
<protein>
    <recommendedName>
        <fullName evidence="7">UDP-glycosyltransferase</fullName>
    </recommendedName>
</protein>
<dbReference type="GO" id="GO:0008299">
    <property type="term" value="P:isoprenoid biosynthetic process"/>
    <property type="evidence" value="ECO:0007669"/>
    <property type="project" value="UniProtKB-KW"/>
</dbReference>
<keyword evidence="3" id="KW-0808">Transferase</keyword>
<dbReference type="SUPFAM" id="SSF53756">
    <property type="entry name" value="UDP-Glycosyltransferase/glycogen phosphorylase"/>
    <property type="match status" value="1"/>
</dbReference>
<dbReference type="Pfam" id="PF00201">
    <property type="entry name" value="UDPGT"/>
    <property type="match status" value="1"/>
</dbReference>
<proteinExistence type="inferred from homology"/>
<evidence type="ECO:0000256" key="1">
    <source>
        <dbReference type="ARBA" id="ARBA00004721"/>
    </source>
</evidence>
<organism evidence="5 6">
    <name type="scientific">Daucus carota subsp. sativus</name>
    <name type="common">Carrot</name>
    <dbReference type="NCBI Taxonomy" id="79200"/>
    <lineage>
        <taxon>Eukaryota</taxon>
        <taxon>Viridiplantae</taxon>
        <taxon>Streptophyta</taxon>
        <taxon>Embryophyta</taxon>
        <taxon>Tracheophyta</taxon>
        <taxon>Spermatophyta</taxon>
        <taxon>Magnoliopsida</taxon>
        <taxon>eudicotyledons</taxon>
        <taxon>Gunneridae</taxon>
        <taxon>Pentapetalae</taxon>
        <taxon>asterids</taxon>
        <taxon>campanulids</taxon>
        <taxon>Apiales</taxon>
        <taxon>Apiaceae</taxon>
        <taxon>Apioideae</taxon>
        <taxon>Scandiceae</taxon>
        <taxon>Daucinae</taxon>
        <taxon>Daucus</taxon>
        <taxon>Daucus sect. Daucus</taxon>
    </lineage>
</organism>
<evidence type="ECO:0000256" key="2">
    <source>
        <dbReference type="ARBA" id="ARBA00009995"/>
    </source>
</evidence>
<sequence length="394" mass="44103">MGKGRLLLFPLPLQGHINPMLQLANILHSKGFSITIIHTSFNSPNKSNYPHFTFECISEGGLEGDLKSVILLINLVNKVLFDPFRDCDPIRCLISDATLYFTQAVVDSLKLPRIVLRTSSLCSFHIPSLKVKDVSLTFKIEGEDLDVMLSGMMAGTKAASGLIWNSFEELEQSILHTIQQEFPIPNFTIGPFHKYFTASASSLIAQDQTALSSLDMQAPLSVLYVSFGSLAAIDKTEFFEMAWGLANSKQKFLWVVRPGLIRGSEWLEPLPTGLQEVMRQRGHIVKWAPQQEVLAHPATACFWSHCGWNSTLESVCEGVPMICSLAVWKVGLVLENDIEREEIERAIRRVTVDQEGKEMKMRMYCLKEKVNLCIMEGGSSYKSLEGLVNFILSL</sequence>
<dbReference type="Gene3D" id="3.40.50.2000">
    <property type="entry name" value="Glycogen Phosphorylase B"/>
    <property type="match status" value="2"/>
</dbReference>
<dbReference type="GO" id="GO:0080043">
    <property type="term" value="F:quercetin 3-O-glucosyltransferase activity"/>
    <property type="evidence" value="ECO:0007669"/>
    <property type="project" value="TreeGrafter"/>
</dbReference>
<keyword evidence="4" id="KW-0414">Isoprene biosynthesis</keyword>
<keyword evidence="6" id="KW-1185">Reference proteome</keyword>
<evidence type="ECO:0000256" key="4">
    <source>
        <dbReference type="ARBA" id="ARBA00023229"/>
    </source>
</evidence>
<name>A0AAF1B5B6_DAUCS</name>
<dbReference type="PANTHER" id="PTHR11926">
    <property type="entry name" value="GLUCOSYL/GLUCURONOSYL TRANSFERASES"/>
    <property type="match status" value="1"/>
</dbReference>
<dbReference type="GO" id="GO:0080044">
    <property type="term" value="F:quercetin 7-O-glucosyltransferase activity"/>
    <property type="evidence" value="ECO:0007669"/>
    <property type="project" value="TreeGrafter"/>
</dbReference>
<dbReference type="EMBL" id="CP093348">
    <property type="protein sequence ID" value="WOH05213.1"/>
    <property type="molecule type" value="Genomic_DNA"/>
</dbReference>
<evidence type="ECO:0000313" key="5">
    <source>
        <dbReference type="EMBL" id="WOH05213.1"/>
    </source>
</evidence>
<reference evidence="5" key="2">
    <citation type="submission" date="2022-03" db="EMBL/GenBank/DDBJ databases">
        <title>Draft title - Genomic analysis of global carrot germplasm unveils the trajectory of domestication and the origin of high carotenoid orange carrot.</title>
        <authorList>
            <person name="Iorizzo M."/>
            <person name="Ellison S."/>
            <person name="Senalik D."/>
            <person name="Macko-Podgorni A."/>
            <person name="Grzebelus D."/>
            <person name="Bostan H."/>
            <person name="Rolling W."/>
            <person name="Curaba J."/>
            <person name="Simon P."/>
        </authorList>
    </citation>
    <scope>NUCLEOTIDE SEQUENCE</scope>
    <source>
        <tissue evidence="5">Leaf</tissue>
    </source>
</reference>
<dbReference type="InterPro" id="IPR002213">
    <property type="entry name" value="UDP_glucos_trans"/>
</dbReference>
<reference evidence="5" key="1">
    <citation type="journal article" date="2016" name="Nat. Genet.">
        <title>A high-quality carrot genome assembly provides new insights into carotenoid accumulation and asterid genome evolution.</title>
        <authorList>
            <person name="Iorizzo M."/>
            <person name="Ellison S."/>
            <person name="Senalik D."/>
            <person name="Zeng P."/>
            <person name="Satapoomin P."/>
            <person name="Huang J."/>
            <person name="Bowman M."/>
            <person name="Iovene M."/>
            <person name="Sanseverino W."/>
            <person name="Cavagnaro P."/>
            <person name="Yildiz M."/>
            <person name="Macko-Podgorni A."/>
            <person name="Moranska E."/>
            <person name="Grzebelus E."/>
            <person name="Grzebelus D."/>
            <person name="Ashrafi H."/>
            <person name="Zheng Z."/>
            <person name="Cheng S."/>
            <person name="Spooner D."/>
            <person name="Van Deynze A."/>
            <person name="Simon P."/>
        </authorList>
    </citation>
    <scope>NUCLEOTIDE SEQUENCE</scope>
    <source>
        <tissue evidence="5">Leaf</tissue>
    </source>
</reference>
<dbReference type="CDD" id="cd03784">
    <property type="entry name" value="GT1_Gtf-like"/>
    <property type="match status" value="1"/>
</dbReference>
<dbReference type="FunFam" id="3.40.50.2000:FF:000120">
    <property type="entry name" value="UDP-glycosyltransferase 76C1"/>
    <property type="match status" value="1"/>
</dbReference>
<dbReference type="AlphaFoldDB" id="A0AAF1B5B6"/>
<evidence type="ECO:0000313" key="6">
    <source>
        <dbReference type="Proteomes" id="UP000077755"/>
    </source>
</evidence>
<dbReference type="PANTHER" id="PTHR11926:SF1464">
    <property type="entry name" value="UDP-GLYCOSYLTRANSFERASE 76B1-LIKE"/>
    <property type="match status" value="1"/>
</dbReference>
<evidence type="ECO:0008006" key="7">
    <source>
        <dbReference type="Google" id="ProtNLM"/>
    </source>
</evidence>
<comment type="pathway">
    <text evidence="1">Secondary metabolite biosynthesis; terpenoid biosynthesis.</text>
</comment>
<accession>A0AAF1B5B6</accession>
<gene>
    <name evidence="5" type="ORF">DCAR_0624627</name>
</gene>